<dbReference type="RefSeq" id="WP_191143248.1">
    <property type="nucleotide sequence ID" value="NZ_JACXAF010000001.1"/>
</dbReference>
<dbReference type="InterPro" id="IPR027417">
    <property type="entry name" value="P-loop_NTPase"/>
</dbReference>
<evidence type="ECO:0000313" key="3">
    <source>
        <dbReference type="EMBL" id="MBD1388139.1"/>
    </source>
</evidence>
<evidence type="ECO:0000259" key="2">
    <source>
        <dbReference type="SMART" id="SM00382"/>
    </source>
</evidence>
<dbReference type="CDD" id="cd00009">
    <property type="entry name" value="AAA"/>
    <property type="match status" value="1"/>
</dbReference>
<dbReference type="GO" id="GO:0005524">
    <property type="term" value="F:ATP binding"/>
    <property type="evidence" value="ECO:0007669"/>
    <property type="project" value="InterPro"/>
</dbReference>
<dbReference type="PRINTS" id="PR00300">
    <property type="entry name" value="CLPPROTEASEA"/>
</dbReference>
<keyword evidence="4" id="KW-1185">Reference proteome</keyword>
<feature type="region of interest" description="Disordered" evidence="1">
    <location>
        <begin position="552"/>
        <end position="590"/>
    </location>
</feature>
<dbReference type="Proteomes" id="UP000638014">
    <property type="component" value="Unassembled WGS sequence"/>
</dbReference>
<comment type="caution">
    <text evidence="3">The sequence shown here is derived from an EMBL/GenBank/DDBJ whole genome shotgun (WGS) entry which is preliminary data.</text>
</comment>
<dbReference type="InterPro" id="IPR003593">
    <property type="entry name" value="AAA+_ATPase"/>
</dbReference>
<dbReference type="AlphaFoldDB" id="A0A8J6UDM2"/>
<dbReference type="SMART" id="SM00382">
    <property type="entry name" value="AAA"/>
    <property type="match status" value="1"/>
</dbReference>
<dbReference type="Gene3D" id="3.40.50.300">
    <property type="entry name" value="P-loop containing nucleotide triphosphate hydrolases"/>
    <property type="match status" value="1"/>
</dbReference>
<name>A0A8J6UDM2_9GAMM</name>
<dbReference type="PANTHER" id="PTHR32204">
    <property type="entry name" value="ATPASE RAVA"/>
    <property type="match status" value="1"/>
</dbReference>
<dbReference type="InterPro" id="IPR001270">
    <property type="entry name" value="ClpA/B"/>
</dbReference>
<dbReference type="Pfam" id="PF20030">
    <property type="entry name" value="bpMoxR"/>
    <property type="match status" value="1"/>
</dbReference>
<dbReference type="InterPro" id="IPR045427">
    <property type="entry name" value="MoxR"/>
</dbReference>
<proteinExistence type="predicted"/>
<gene>
    <name evidence="3" type="ORF">IC617_01730</name>
</gene>
<dbReference type="InterPro" id="IPR041538">
    <property type="entry name" value="RavA-like_AAA_lid"/>
</dbReference>
<dbReference type="Pfam" id="PF17868">
    <property type="entry name" value="AAA_lid_8"/>
    <property type="match status" value="1"/>
</dbReference>
<accession>A0A8J6UDM2</accession>
<dbReference type="SUPFAM" id="SSF52540">
    <property type="entry name" value="P-loop containing nucleoside triphosphate hydrolases"/>
    <property type="match status" value="1"/>
</dbReference>
<protein>
    <submittedName>
        <fullName evidence="3">AAA family ATPase</fullName>
    </submittedName>
</protein>
<dbReference type="EMBL" id="JACXAF010000001">
    <property type="protein sequence ID" value="MBD1388139.1"/>
    <property type="molecule type" value="Genomic_DNA"/>
</dbReference>
<dbReference type="Gene3D" id="2.160.20.110">
    <property type="match status" value="1"/>
</dbReference>
<sequence length="655" mass="72720">MKENLQALLAQLNHGLIGRQQAIRTTLLTMLAGENIVLVGPPGTGKSLIARKIAQSLGSAEPGSGYFEYLLTKFSTPEEIFGPLSIADLKENRLKRNTAGYLPSVRVAFLDEVFKASSSILNALLTILNERVFHNGAIAEQVPLQGLIAASNELPIEQEELNALYDRFLVRCFVDYISDDQLSELLTTSLSASSVSMIDAQLLSQIQQLAEQVVFPPQVQQALLNIWAAHRDAFKEDRSERLSDRRFTKVAKLLRIAAVTNNRQQVDLSDLMLLKDCLWNRHENASQVNDLILKELRPFSYSVSHQSDKQQAATTAVGVAELHAKVKGLRGTGTIADPLLIADYNDLGILHNPAVGRAGYYFRQTADIDLSGHSHWTDIAFKGHYDGNGFSIRYKKEDNLWRELFGIVEHDSTIVDLVLVDLRLANQLLKSHVERCQSNIAPLLCSATSSVIENCCIHITQEWFDCADGWAGHTYFSPNSYERVVAGVCLELKEQTQVSNCYVAGQVRTKSNCSFVGIAADSDNSTIRRCAIGAIEYTKLKNRICSSPSSDFLSPLQSTPDSDSAPQNNALNISIDSNSGTDDGNGQDGKTVAAMQFNQSYLEYTLEWDFDTVWQWHEETNQPVLRPPTNALRETIDGSNQVDLLSLQVRQNIWL</sequence>
<evidence type="ECO:0000313" key="4">
    <source>
        <dbReference type="Proteomes" id="UP000638014"/>
    </source>
</evidence>
<evidence type="ECO:0000256" key="1">
    <source>
        <dbReference type="SAM" id="MobiDB-lite"/>
    </source>
</evidence>
<feature type="domain" description="AAA+ ATPase" evidence="2">
    <location>
        <begin position="32"/>
        <end position="178"/>
    </location>
</feature>
<organism evidence="3 4">
    <name type="scientific">Neiella litorisoli</name>
    <dbReference type="NCBI Taxonomy" id="2771431"/>
    <lineage>
        <taxon>Bacteria</taxon>
        <taxon>Pseudomonadati</taxon>
        <taxon>Pseudomonadota</taxon>
        <taxon>Gammaproteobacteria</taxon>
        <taxon>Alteromonadales</taxon>
        <taxon>Echinimonadaceae</taxon>
        <taxon>Neiella</taxon>
    </lineage>
</organism>
<dbReference type="PANTHER" id="PTHR32204:SF0">
    <property type="entry name" value="ATPASE RAVA"/>
    <property type="match status" value="1"/>
</dbReference>
<feature type="compositionally biased region" description="Polar residues" evidence="1">
    <location>
        <begin position="552"/>
        <end position="584"/>
    </location>
</feature>
<reference evidence="3" key="1">
    <citation type="submission" date="2020-09" db="EMBL/GenBank/DDBJ databases">
        <title>A novel bacterium of genus Neiella, isolated from South China Sea.</title>
        <authorList>
            <person name="Huang H."/>
            <person name="Mo K."/>
            <person name="Hu Y."/>
        </authorList>
    </citation>
    <scope>NUCLEOTIDE SEQUENCE</scope>
    <source>
        <strain evidence="3">HB171785</strain>
    </source>
</reference>
<dbReference type="InterPro" id="IPR050513">
    <property type="entry name" value="RavA_ATPases"/>
</dbReference>